<name>A0A0M0G6G6_9BACI</name>
<dbReference type="CDD" id="cd00085">
    <property type="entry name" value="HNHc"/>
    <property type="match status" value="1"/>
</dbReference>
<dbReference type="AlphaFoldDB" id="A0A0M0G6G6"/>
<protein>
    <recommendedName>
        <fullName evidence="1">HNH domain-containing protein</fullName>
    </recommendedName>
</protein>
<dbReference type="InterPro" id="IPR015947">
    <property type="entry name" value="PUA-like_sf"/>
</dbReference>
<dbReference type="PATRIC" id="fig|189381.12.peg.2562"/>
<dbReference type="SUPFAM" id="SSF88697">
    <property type="entry name" value="PUA domain-like"/>
    <property type="match status" value="1"/>
</dbReference>
<sequence length="251" mass="29261">MWLVPANPDEYDLERAFSHFQALDWKRSYNYENGDILFLYVSGSVKKVMYKVEVIDGLVHSNDTVYDQSFWLDTDKYSQAIEGEKTRIRLVDVADKDDLTLPRLRERGLRGNIQGSMKLTGELRDYIMSHFANDVSSVTYPDDLPDLWEGERKTITVNAYERNPIARQQCIDHYGVECQVCRINFEETYGELGRDFIHVHHITPLHKVKEGYVVDPRTDLIPVCPNCHAMLHRKENGKYLTLEGMKERLEV</sequence>
<dbReference type="Pfam" id="PF01844">
    <property type="entry name" value="HNH"/>
    <property type="match status" value="1"/>
</dbReference>
<feature type="domain" description="HNH" evidence="1">
    <location>
        <begin position="178"/>
        <end position="233"/>
    </location>
</feature>
<evidence type="ECO:0000313" key="2">
    <source>
        <dbReference type="EMBL" id="KON85373.1"/>
    </source>
</evidence>
<keyword evidence="3" id="KW-1185">Reference proteome</keyword>
<dbReference type="InterPro" id="IPR002711">
    <property type="entry name" value="HNH"/>
</dbReference>
<gene>
    <name evidence="2" type="ORF">AF331_12615</name>
</gene>
<dbReference type="GO" id="GO:0004519">
    <property type="term" value="F:endonuclease activity"/>
    <property type="evidence" value="ECO:0007669"/>
    <property type="project" value="InterPro"/>
</dbReference>
<dbReference type="Proteomes" id="UP000037405">
    <property type="component" value="Unassembled WGS sequence"/>
</dbReference>
<proteinExistence type="predicted"/>
<dbReference type="GO" id="GO:0003676">
    <property type="term" value="F:nucleic acid binding"/>
    <property type="evidence" value="ECO:0007669"/>
    <property type="project" value="InterPro"/>
</dbReference>
<dbReference type="GO" id="GO:0008270">
    <property type="term" value="F:zinc ion binding"/>
    <property type="evidence" value="ECO:0007669"/>
    <property type="project" value="InterPro"/>
</dbReference>
<reference evidence="3" key="1">
    <citation type="submission" date="2015-07" db="EMBL/GenBank/DDBJ databases">
        <title>Fjat-14235 jcm11544.</title>
        <authorList>
            <person name="Liu B."/>
            <person name="Wang J."/>
            <person name="Zhu Y."/>
            <person name="Liu G."/>
            <person name="Chen Q."/>
            <person name="Chen Z."/>
            <person name="Lan J."/>
            <person name="Che J."/>
            <person name="Ge C."/>
            <person name="Shi H."/>
            <person name="Pan Z."/>
            <person name="Liu X."/>
        </authorList>
    </citation>
    <scope>NUCLEOTIDE SEQUENCE [LARGE SCALE GENOMIC DNA]</scope>
    <source>
        <strain evidence="3">JCM 11544</strain>
    </source>
</reference>
<dbReference type="InterPro" id="IPR003615">
    <property type="entry name" value="HNH_nuc"/>
</dbReference>
<dbReference type="EMBL" id="LGUE01000004">
    <property type="protein sequence ID" value="KON85373.1"/>
    <property type="molecule type" value="Genomic_DNA"/>
</dbReference>
<comment type="caution">
    <text evidence="2">The sequence shown here is derived from an EMBL/GenBank/DDBJ whole genome shotgun (WGS) entry which is preliminary data.</text>
</comment>
<evidence type="ECO:0000259" key="1">
    <source>
        <dbReference type="Pfam" id="PF01844"/>
    </source>
</evidence>
<organism evidence="2 3">
    <name type="scientific">Rossellomorea marisflavi</name>
    <dbReference type="NCBI Taxonomy" id="189381"/>
    <lineage>
        <taxon>Bacteria</taxon>
        <taxon>Bacillati</taxon>
        <taxon>Bacillota</taxon>
        <taxon>Bacilli</taxon>
        <taxon>Bacillales</taxon>
        <taxon>Bacillaceae</taxon>
        <taxon>Rossellomorea</taxon>
    </lineage>
</organism>
<evidence type="ECO:0000313" key="3">
    <source>
        <dbReference type="Proteomes" id="UP000037405"/>
    </source>
</evidence>
<accession>A0A0M0G6G6</accession>